<dbReference type="EMBL" id="LLXU01000091">
    <property type="protein sequence ID" value="KRG41111.1"/>
    <property type="molecule type" value="Genomic_DNA"/>
</dbReference>
<evidence type="ECO:0000256" key="4">
    <source>
        <dbReference type="ARBA" id="ARBA00022694"/>
    </source>
</evidence>
<dbReference type="CDD" id="cd01992">
    <property type="entry name" value="TilS_N"/>
    <property type="match status" value="1"/>
</dbReference>
<dbReference type="GO" id="GO:0005524">
    <property type="term" value="F:ATP binding"/>
    <property type="evidence" value="ECO:0007669"/>
    <property type="project" value="UniProtKB-UniRule"/>
</dbReference>
<dbReference type="SUPFAM" id="SSF82829">
    <property type="entry name" value="MesJ substrate recognition domain-like"/>
    <property type="match status" value="1"/>
</dbReference>
<comment type="similarity">
    <text evidence="8">Belongs to the tRNA(Ile)-lysidine synthase family.</text>
</comment>
<gene>
    <name evidence="8" type="primary">tilS</name>
    <name evidence="10" type="ORF">ARC20_11815</name>
</gene>
<feature type="domain" description="Lysidine-tRNA(Ile) synthetase C-terminal" evidence="9">
    <location>
        <begin position="351"/>
        <end position="424"/>
    </location>
</feature>
<dbReference type="Pfam" id="PF09179">
    <property type="entry name" value="TilS"/>
    <property type="match status" value="1"/>
</dbReference>
<dbReference type="InterPro" id="IPR012094">
    <property type="entry name" value="tRNA_Ile_lys_synt"/>
</dbReference>
<evidence type="ECO:0000313" key="10">
    <source>
        <dbReference type="EMBL" id="KRG41111.1"/>
    </source>
</evidence>
<dbReference type="PANTHER" id="PTHR43033:SF1">
    <property type="entry name" value="TRNA(ILE)-LYSIDINE SYNTHASE-RELATED"/>
    <property type="match status" value="1"/>
</dbReference>
<dbReference type="InterPro" id="IPR011063">
    <property type="entry name" value="TilS/TtcA_N"/>
</dbReference>
<evidence type="ECO:0000256" key="7">
    <source>
        <dbReference type="ARBA" id="ARBA00048539"/>
    </source>
</evidence>
<comment type="function">
    <text evidence="8">Ligates lysine onto the cytidine present at position 34 of the AUA codon-specific tRNA(Ile) that contains the anticodon CAU, in an ATP-dependent manner. Cytidine is converted to lysidine, thus changing the amino acid specificity of the tRNA from methionine to isoleucine.</text>
</comment>
<dbReference type="GO" id="GO:0005737">
    <property type="term" value="C:cytoplasm"/>
    <property type="evidence" value="ECO:0007669"/>
    <property type="project" value="UniProtKB-SubCell"/>
</dbReference>
<keyword evidence="11" id="KW-1185">Reference proteome</keyword>
<feature type="binding site" evidence="8">
    <location>
        <begin position="24"/>
        <end position="29"/>
    </location>
    <ligand>
        <name>ATP</name>
        <dbReference type="ChEBI" id="CHEBI:30616"/>
    </ligand>
</feature>
<dbReference type="Pfam" id="PF01171">
    <property type="entry name" value="ATP_bind_3"/>
    <property type="match status" value="1"/>
</dbReference>
<dbReference type="OrthoDB" id="9807403at2"/>
<evidence type="ECO:0000256" key="5">
    <source>
        <dbReference type="ARBA" id="ARBA00022741"/>
    </source>
</evidence>
<dbReference type="Gene3D" id="3.40.50.620">
    <property type="entry name" value="HUPs"/>
    <property type="match status" value="1"/>
</dbReference>
<organism evidence="10 11">
    <name type="scientific">Stenotrophomonas panacihumi</name>
    <dbReference type="NCBI Taxonomy" id="676599"/>
    <lineage>
        <taxon>Bacteria</taxon>
        <taxon>Pseudomonadati</taxon>
        <taxon>Pseudomonadota</taxon>
        <taxon>Gammaproteobacteria</taxon>
        <taxon>Lysobacterales</taxon>
        <taxon>Lysobacteraceae</taxon>
        <taxon>Stenotrophomonas</taxon>
    </lineage>
</organism>
<comment type="domain">
    <text evidence="8">The N-terminal region contains the highly conserved SGGXDS motif, predicted to be a P-loop motif involved in ATP binding.</text>
</comment>
<evidence type="ECO:0000256" key="8">
    <source>
        <dbReference type="HAMAP-Rule" id="MF_01161"/>
    </source>
</evidence>
<sequence>MSAATDVLAHLPAQAPGPVCVALSGGLDSSVLLHALAALPDYRARGLRALHVHHGLHADADAWQAHCTAFCAALDIALEVRHVRVDIDSGLGLEGAARTARRAAFAASLQAGEWLALAHHRDDQAETFLLRALRGSGPEGLAAMHSQRVFAAGQLWRPLLSVPRAALLAHGQAHALRWIEDPANTDLHHDRNFLRHQLLPLLRQRWPHADAAFAASAALSGQASALLGLREEAWLAAHATDGPLALEALRREPPAQRARLLRRWVGQFDAPPLPAQGVAAIEAQVLPAADGARFAWHGVEIRRWRDHLHLLPPESPWPADWSVAWDGHAPLALPDGGQLALHGAEGFEAPLRVCARRGGERLRLPGRAHSHPLKHLLQDAAIPPWQRFALPLLWDDQTLLAAGDTLLSADLSAWLRARGAHLTWQPPRV</sequence>
<dbReference type="Proteomes" id="UP000051802">
    <property type="component" value="Unassembled WGS sequence"/>
</dbReference>
<protein>
    <recommendedName>
        <fullName evidence="8">tRNA(Ile)-lysidine synthase</fullName>
        <ecNumber evidence="8">6.3.4.19</ecNumber>
    </recommendedName>
    <alternativeName>
        <fullName evidence="8">tRNA(Ile)-2-lysyl-cytidine synthase</fullName>
    </alternativeName>
    <alternativeName>
        <fullName evidence="8">tRNA(Ile)-lysidine synthetase</fullName>
    </alternativeName>
</protein>
<dbReference type="RefSeq" id="WP_057647253.1">
    <property type="nucleotide sequence ID" value="NZ_LLXU01000091.1"/>
</dbReference>
<dbReference type="GO" id="GO:0006400">
    <property type="term" value="P:tRNA modification"/>
    <property type="evidence" value="ECO:0007669"/>
    <property type="project" value="UniProtKB-UniRule"/>
</dbReference>
<dbReference type="PANTHER" id="PTHR43033">
    <property type="entry name" value="TRNA(ILE)-LYSIDINE SYNTHASE-RELATED"/>
    <property type="match status" value="1"/>
</dbReference>
<comment type="catalytic activity">
    <reaction evidence="7 8">
        <text>cytidine(34) in tRNA(Ile2) + L-lysine + ATP = lysidine(34) in tRNA(Ile2) + AMP + diphosphate + H(+)</text>
        <dbReference type="Rhea" id="RHEA:43744"/>
        <dbReference type="Rhea" id="RHEA-COMP:10625"/>
        <dbReference type="Rhea" id="RHEA-COMP:10670"/>
        <dbReference type="ChEBI" id="CHEBI:15378"/>
        <dbReference type="ChEBI" id="CHEBI:30616"/>
        <dbReference type="ChEBI" id="CHEBI:32551"/>
        <dbReference type="ChEBI" id="CHEBI:33019"/>
        <dbReference type="ChEBI" id="CHEBI:82748"/>
        <dbReference type="ChEBI" id="CHEBI:83665"/>
        <dbReference type="ChEBI" id="CHEBI:456215"/>
        <dbReference type="EC" id="6.3.4.19"/>
    </reaction>
</comment>
<dbReference type="InterPro" id="IPR012796">
    <property type="entry name" value="Lysidine-tRNA-synth_C"/>
</dbReference>
<dbReference type="InterPro" id="IPR015262">
    <property type="entry name" value="tRNA_Ile_lys_synt_subst-bd"/>
</dbReference>
<evidence type="ECO:0000256" key="3">
    <source>
        <dbReference type="ARBA" id="ARBA00022598"/>
    </source>
</evidence>
<evidence type="ECO:0000313" key="11">
    <source>
        <dbReference type="Proteomes" id="UP000051802"/>
    </source>
</evidence>
<dbReference type="STRING" id="676599.ARC20_11815"/>
<evidence type="ECO:0000256" key="6">
    <source>
        <dbReference type="ARBA" id="ARBA00022840"/>
    </source>
</evidence>
<keyword evidence="6 8" id="KW-0067">ATP-binding</keyword>
<proteinExistence type="inferred from homology"/>
<dbReference type="AlphaFoldDB" id="A0A0R0AIJ7"/>
<dbReference type="SUPFAM" id="SSF52402">
    <property type="entry name" value="Adenine nucleotide alpha hydrolases-like"/>
    <property type="match status" value="1"/>
</dbReference>
<dbReference type="SMART" id="SM00977">
    <property type="entry name" value="TilS_C"/>
    <property type="match status" value="1"/>
</dbReference>
<dbReference type="InterPro" id="IPR014729">
    <property type="entry name" value="Rossmann-like_a/b/a_fold"/>
</dbReference>
<dbReference type="Pfam" id="PF11734">
    <property type="entry name" value="TilS_C"/>
    <property type="match status" value="1"/>
</dbReference>
<dbReference type="GO" id="GO:0032267">
    <property type="term" value="F:tRNA(Ile)-lysidine synthase activity"/>
    <property type="evidence" value="ECO:0007669"/>
    <property type="project" value="UniProtKB-EC"/>
</dbReference>
<dbReference type="HAMAP" id="MF_01161">
    <property type="entry name" value="tRNA_Ile_lys_synt"/>
    <property type="match status" value="1"/>
</dbReference>
<dbReference type="EC" id="6.3.4.19" evidence="8"/>
<keyword evidence="5 8" id="KW-0547">Nucleotide-binding</keyword>
<evidence type="ECO:0000256" key="1">
    <source>
        <dbReference type="ARBA" id="ARBA00004496"/>
    </source>
</evidence>
<dbReference type="SUPFAM" id="SSF56037">
    <property type="entry name" value="PheT/TilS domain"/>
    <property type="match status" value="1"/>
</dbReference>
<comment type="subcellular location">
    <subcellularLocation>
        <location evidence="1 8">Cytoplasm</location>
    </subcellularLocation>
</comment>
<reference evidence="10 11" key="1">
    <citation type="submission" date="2015-10" db="EMBL/GenBank/DDBJ databases">
        <title>Genome sequencing and analysis of members of genus Stenotrophomonas.</title>
        <authorList>
            <person name="Patil P.P."/>
            <person name="Midha S."/>
            <person name="Patil P.B."/>
        </authorList>
    </citation>
    <scope>NUCLEOTIDE SEQUENCE [LARGE SCALE GENOMIC DNA]</scope>
    <source>
        <strain evidence="10 11">JCM 16536</strain>
    </source>
</reference>
<keyword evidence="3 8" id="KW-0436">Ligase</keyword>
<comment type="caution">
    <text evidence="10">The sequence shown here is derived from an EMBL/GenBank/DDBJ whole genome shotgun (WGS) entry which is preliminary data.</text>
</comment>
<accession>A0A0R0AIJ7</accession>
<dbReference type="InterPro" id="IPR012795">
    <property type="entry name" value="tRNA_Ile_lys_synt_N"/>
</dbReference>
<name>A0A0R0AIJ7_9GAMM</name>
<dbReference type="NCBIfam" id="TIGR02432">
    <property type="entry name" value="lysidine_TilS_N"/>
    <property type="match status" value="1"/>
</dbReference>
<dbReference type="NCBIfam" id="TIGR02433">
    <property type="entry name" value="lysidine_TilS_C"/>
    <property type="match status" value="1"/>
</dbReference>
<evidence type="ECO:0000259" key="9">
    <source>
        <dbReference type="SMART" id="SM00977"/>
    </source>
</evidence>
<evidence type="ECO:0000256" key="2">
    <source>
        <dbReference type="ARBA" id="ARBA00022490"/>
    </source>
</evidence>
<keyword evidence="2 8" id="KW-0963">Cytoplasm</keyword>
<dbReference type="Gene3D" id="1.20.59.20">
    <property type="match status" value="1"/>
</dbReference>
<keyword evidence="4 8" id="KW-0819">tRNA processing</keyword>